<gene>
    <name evidence="2" type="ORF">AAFF_G00240430</name>
</gene>
<evidence type="ECO:0000313" key="2">
    <source>
        <dbReference type="EMBL" id="KAJ8409022.1"/>
    </source>
</evidence>
<proteinExistence type="predicted"/>
<feature type="compositionally biased region" description="Low complexity" evidence="1">
    <location>
        <begin position="16"/>
        <end position="27"/>
    </location>
</feature>
<accession>A0AAD7SUH8</accession>
<comment type="caution">
    <text evidence="2">The sequence shown here is derived from an EMBL/GenBank/DDBJ whole genome shotgun (WGS) entry which is preliminary data.</text>
</comment>
<evidence type="ECO:0000313" key="3">
    <source>
        <dbReference type="Proteomes" id="UP001221898"/>
    </source>
</evidence>
<dbReference type="EMBL" id="JAINUG010000032">
    <property type="protein sequence ID" value="KAJ8409022.1"/>
    <property type="molecule type" value="Genomic_DNA"/>
</dbReference>
<dbReference type="Proteomes" id="UP001221898">
    <property type="component" value="Unassembled WGS sequence"/>
</dbReference>
<protein>
    <submittedName>
        <fullName evidence="2">Uncharacterized protein</fullName>
    </submittedName>
</protein>
<feature type="region of interest" description="Disordered" evidence="1">
    <location>
        <begin position="74"/>
        <end position="102"/>
    </location>
</feature>
<feature type="region of interest" description="Disordered" evidence="1">
    <location>
        <begin position="1"/>
        <end position="37"/>
    </location>
</feature>
<name>A0AAD7SUH8_9TELE</name>
<reference evidence="2" key="1">
    <citation type="journal article" date="2023" name="Science">
        <title>Genome structures resolve the early diversification of teleost fishes.</title>
        <authorList>
            <person name="Parey E."/>
            <person name="Louis A."/>
            <person name="Montfort J."/>
            <person name="Bouchez O."/>
            <person name="Roques C."/>
            <person name="Iampietro C."/>
            <person name="Lluch J."/>
            <person name="Castinel A."/>
            <person name="Donnadieu C."/>
            <person name="Desvignes T."/>
            <person name="Floi Bucao C."/>
            <person name="Jouanno E."/>
            <person name="Wen M."/>
            <person name="Mejri S."/>
            <person name="Dirks R."/>
            <person name="Jansen H."/>
            <person name="Henkel C."/>
            <person name="Chen W.J."/>
            <person name="Zahm M."/>
            <person name="Cabau C."/>
            <person name="Klopp C."/>
            <person name="Thompson A.W."/>
            <person name="Robinson-Rechavi M."/>
            <person name="Braasch I."/>
            <person name="Lecointre G."/>
            <person name="Bobe J."/>
            <person name="Postlethwait J.H."/>
            <person name="Berthelot C."/>
            <person name="Roest Crollius H."/>
            <person name="Guiguen Y."/>
        </authorList>
    </citation>
    <scope>NUCLEOTIDE SEQUENCE</scope>
    <source>
        <strain evidence="2">NC1722</strain>
    </source>
</reference>
<evidence type="ECO:0000256" key="1">
    <source>
        <dbReference type="SAM" id="MobiDB-lite"/>
    </source>
</evidence>
<keyword evidence="3" id="KW-1185">Reference proteome</keyword>
<organism evidence="2 3">
    <name type="scientific">Aldrovandia affinis</name>
    <dbReference type="NCBI Taxonomy" id="143900"/>
    <lineage>
        <taxon>Eukaryota</taxon>
        <taxon>Metazoa</taxon>
        <taxon>Chordata</taxon>
        <taxon>Craniata</taxon>
        <taxon>Vertebrata</taxon>
        <taxon>Euteleostomi</taxon>
        <taxon>Actinopterygii</taxon>
        <taxon>Neopterygii</taxon>
        <taxon>Teleostei</taxon>
        <taxon>Notacanthiformes</taxon>
        <taxon>Halosauridae</taxon>
        <taxon>Aldrovandia</taxon>
    </lineage>
</organism>
<feature type="compositionally biased region" description="Basic and acidic residues" evidence="1">
    <location>
        <begin position="84"/>
        <end position="94"/>
    </location>
</feature>
<dbReference type="AlphaFoldDB" id="A0AAD7SUH8"/>
<sequence length="102" mass="11056">MRRRRAGRQSGDEFNGPSSGVSQPGVSANPEAPSMQRHVGLFSPAGLFWTADDQQGVMLCVNWELVRETGVEGVRGQWAASRKHIPEEGRERPDPSGPISGT</sequence>